<dbReference type="EMBL" id="JBJQOH010000008">
    <property type="protein sequence ID" value="KAL3677481.1"/>
    <property type="molecule type" value="Genomic_DNA"/>
</dbReference>
<keyword evidence="3" id="KW-1185">Reference proteome</keyword>
<evidence type="ECO:0000256" key="1">
    <source>
        <dbReference type="ARBA" id="ARBA00009817"/>
    </source>
</evidence>
<name>A0ABD3GFP0_9MARC</name>
<dbReference type="Gene3D" id="3.20.80.10">
    <property type="entry name" value="Regulatory factor, effector binding domain"/>
    <property type="match status" value="1"/>
</dbReference>
<dbReference type="PANTHER" id="PTHR11220:SF58">
    <property type="entry name" value="SOUL HEME-BINDING FAMILY PROTEIN"/>
    <property type="match status" value="1"/>
</dbReference>
<evidence type="ECO:0000313" key="3">
    <source>
        <dbReference type="Proteomes" id="UP001633002"/>
    </source>
</evidence>
<gene>
    <name evidence="2" type="ORF">R1sor_027429</name>
</gene>
<comment type="caution">
    <text evidence="2">The sequence shown here is derived from an EMBL/GenBank/DDBJ whole genome shotgun (WGS) entry which is preliminary data.</text>
</comment>
<evidence type="ECO:0008006" key="4">
    <source>
        <dbReference type="Google" id="ProtNLM"/>
    </source>
</evidence>
<comment type="similarity">
    <text evidence="1">Belongs to the HEBP family.</text>
</comment>
<evidence type="ECO:0000313" key="2">
    <source>
        <dbReference type="EMBL" id="KAL3677481.1"/>
    </source>
</evidence>
<dbReference type="AlphaFoldDB" id="A0ABD3GFP0"/>
<dbReference type="SUPFAM" id="SSF55136">
    <property type="entry name" value="Probable bacterial effector-binding domain"/>
    <property type="match status" value="1"/>
</dbReference>
<reference evidence="2 3" key="1">
    <citation type="submission" date="2024-09" db="EMBL/GenBank/DDBJ databases">
        <title>Chromosome-scale assembly of Riccia sorocarpa.</title>
        <authorList>
            <person name="Paukszto L."/>
        </authorList>
    </citation>
    <scope>NUCLEOTIDE SEQUENCE [LARGE SCALE GENOMIC DNA]</scope>
    <source>
        <strain evidence="2">LP-2024</strain>
        <tissue evidence="2">Aerial parts of the thallus</tissue>
    </source>
</reference>
<sequence>MGMFLGKIAVETPKYTVVEKGTNYEVREYSSWVVAETTYDPSKTRGGRDGGFMLLASFIGAFGSSDSGEKIAMTAPVITKENESGGEKLTTMQFVLPANYTMDNVPKPTDSKVVVREMPSRKVGVITFSGSATESLTKQKLEVLETALKGAGYRITGEHMLARYNDPFTLWFLRTNEVMVPVEKDDS</sequence>
<dbReference type="InterPro" id="IPR006917">
    <property type="entry name" value="SOUL_heme-bd"/>
</dbReference>
<protein>
    <recommendedName>
        <fullName evidence="4">SOUL heme-binding protein</fullName>
    </recommendedName>
</protein>
<organism evidence="2 3">
    <name type="scientific">Riccia sorocarpa</name>
    <dbReference type="NCBI Taxonomy" id="122646"/>
    <lineage>
        <taxon>Eukaryota</taxon>
        <taxon>Viridiplantae</taxon>
        <taxon>Streptophyta</taxon>
        <taxon>Embryophyta</taxon>
        <taxon>Marchantiophyta</taxon>
        <taxon>Marchantiopsida</taxon>
        <taxon>Marchantiidae</taxon>
        <taxon>Marchantiales</taxon>
        <taxon>Ricciaceae</taxon>
        <taxon>Riccia</taxon>
    </lineage>
</organism>
<dbReference type="PANTHER" id="PTHR11220">
    <property type="entry name" value="HEME-BINDING PROTEIN-RELATED"/>
    <property type="match status" value="1"/>
</dbReference>
<proteinExistence type="inferred from homology"/>
<dbReference type="InterPro" id="IPR011256">
    <property type="entry name" value="Reg_factor_effector_dom_sf"/>
</dbReference>
<dbReference type="Pfam" id="PF04832">
    <property type="entry name" value="SOUL"/>
    <property type="match status" value="1"/>
</dbReference>
<accession>A0ABD3GFP0</accession>
<dbReference type="Proteomes" id="UP001633002">
    <property type="component" value="Unassembled WGS sequence"/>
</dbReference>